<protein>
    <recommendedName>
        <fullName evidence="6">ABC transmembrane type-1 domain-containing protein</fullName>
    </recommendedName>
</protein>
<keyword evidence="8" id="KW-1185">Reference proteome</keyword>
<dbReference type="RefSeq" id="WP_222874254.1">
    <property type="nucleotide sequence ID" value="NZ_CP039704.1"/>
</dbReference>
<dbReference type="PANTHER" id="PTHR24221">
    <property type="entry name" value="ATP-BINDING CASSETTE SUB-FAMILY B"/>
    <property type="match status" value="1"/>
</dbReference>
<evidence type="ECO:0000256" key="2">
    <source>
        <dbReference type="ARBA" id="ARBA00022692"/>
    </source>
</evidence>
<gene>
    <name evidence="7" type="ORF">E6W36_07255</name>
</gene>
<dbReference type="GO" id="GO:0005524">
    <property type="term" value="F:ATP binding"/>
    <property type="evidence" value="ECO:0007669"/>
    <property type="project" value="InterPro"/>
</dbReference>
<evidence type="ECO:0000256" key="3">
    <source>
        <dbReference type="ARBA" id="ARBA00022989"/>
    </source>
</evidence>
<dbReference type="GO" id="GO:0005886">
    <property type="term" value="C:plasma membrane"/>
    <property type="evidence" value="ECO:0007669"/>
    <property type="project" value="UniProtKB-SubCell"/>
</dbReference>
<dbReference type="PANTHER" id="PTHR24221:SF654">
    <property type="entry name" value="ATP-BINDING CASSETTE SUB-FAMILY B MEMBER 6"/>
    <property type="match status" value="1"/>
</dbReference>
<feature type="transmembrane region" description="Helical" evidence="5">
    <location>
        <begin position="35"/>
        <end position="57"/>
    </location>
</feature>
<proteinExistence type="predicted"/>
<name>A0A4D7C6K6_9SPHN</name>
<dbReference type="InterPro" id="IPR036640">
    <property type="entry name" value="ABC1_TM_sf"/>
</dbReference>
<dbReference type="Proteomes" id="UP000298714">
    <property type="component" value="Chromosome"/>
</dbReference>
<organism evidence="7 8">
    <name type="scientific">Hankyongella ginsenosidimutans</name>
    <dbReference type="NCBI Taxonomy" id="1763828"/>
    <lineage>
        <taxon>Bacteria</taxon>
        <taxon>Pseudomonadati</taxon>
        <taxon>Pseudomonadota</taxon>
        <taxon>Alphaproteobacteria</taxon>
        <taxon>Sphingomonadales</taxon>
        <taxon>Sphingomonadaceae</taxon>
        <taxon>Hankyongella</taxon>
    </lineage>
</organism>
<feature type="transmembrane region" description="Helical" evidence="5">
    <location>
        <begin position="149"/>
        <end position="167"/>
    </location>
</feature>
<dbReference type="AlphaFoldDB" id="A0A4D7C6K6"/>
<dbReference type="GO" id="GO:0034040">
    <property type="term" value="F:ATPase-coupled lipid transmembrane transporter activity"/>
    <property type="evidence" value="ECO:0007669"/>
    <property type="project" value="TreeGrafter"/>
</dbReference>
<dbReference type="Pfam" id="PF00664">
    <property type="entry name" value="ABC_membrane"/>
    <property type="match status" value="1"/>
</dbReference>
<reference evidence="8" key="1">
    <citation type="submission" date="2019-04" db="EMBL/GenBank/DDBJ databases">
        <title>Complete genome sequence of Sphingomonas sp. W1-2-3.</title>
        <authorList>
            <person name="Im W.T."/>
        </authorList>
    </citation>
    <scope>NUCLEOTIDE SEQUENCE [LARGE SCALE GENOMIC DNA]</scope>
    <source>
        <strain evidence="8">W1-2-3</strain>
    </source>
</reference>
<sequence length="366" mass="40053">MEQVQAEIRRKYRIPPQVAEAIGLLRAMSVLRLDMLLAAGALNILGLALPLAMLQIYDRIIPNAAFGTLGILVLGLGTAIIMEAVLRQARSAIIAWEGARFEHRTTVELVERFLDAPVAEVESKAIGTHLDRLNSVEAIRDFYGQQASLLLVDAPFLIIYLGLMAYIGGAMVLAPVLLVALFGTLAWVTGHALHDVHGKRKVLDDRRYNFIVEVLSNIHTAKGLAMERVLARRYERLMASSAALSWRANYLGSVSESFGSGFAQLSTIAVGGFGAWLVIHGQMSTGALAAATMLAGRSVQPLLRSLALWTRYQAVRLSMERMRAIASMPRERNEDAATLGALESLTLENVFFRYVEEGPQLLPDST</sequence>
<feature type="domain" description="ABC transmembrane type-1" evidence="6">
    <location>
        <begin position="35"/>
        <end position="314"/>
    </location>
</feature>
<keyword evidence="4 5" id="KW-0472">Membrane</keyword>
<dbReference type="GO" id="GO:0140359">
    <property type="term" value="F:ABC-type transporter activity"/>
    <property type="evidence" value="ECO:0007669"/>
    <property type="project" value="InterPro"/>
</dbReference>
<evidence type="ECO:0000313" key="7">
    <source>
        <dbReference type="EMBL" id="QCI79415.1"/>
    </source>
</evidence>
<keyword evidence="3 5" id="KW-1133">Transmembrane helix</keyword>
<dbReference type="Gene3D" id="1.20.1560.10">
    <property type="entry name" value="ABC transporter type 1, transmembrane domain"/>
    <property type="match status" value="1"/>
</dbReference>
<dbReference type="InterPro" id="IPR039421">
    <property type="entry name" value="Type_1_exporter"/>
</dbReference>
<dbReference type="SUPFAM" id="SSF90123">
    <property type="entry name" value="ABC transporter transmembrane region"/>
    <property type="match status" value="1"/>
</dbReference>
<feature type="transmembrane region" description="Helical" evidence="5">
    <location>
        <begin position="63"/>
        <end position="86"/>
    </location>
</feature>
<feature type="transmembrane region" description="Helical" evidence="5">
    <location>
        <begin position="173"/>
        <end position="193"/>
    </location>
</feature>
<dbReference type="KEGG" id="hgn:E6W36_07255"/>
<evidence type="ECO:0000256" key="1">
    <source>
        <dbReference type="ARBA" id="ARBA00004651"/>
    </source>
</evidence>
<dbReference type="EMBL" id="CP039704">
    <property type="protein sequence ID" value="QCI79415.1"/>
    <property type="molecule type" value="Genomic_DNA"/>
</dbReference>
<evidence type="ECO:0000259" key="6">
    <source>
        <dbReference type="PROSITE" id="PS50929"/>
    </source>
</evidence>
<evidence type="ECO:0000256" key="4">
    <source>
        <dbReference type="ARBA" id="ARBA00023136"/>
    </source>
</evidence>
<comment type="subcellular location">
    <subcellularLocation>
        <location evidence="1">Cell membrane</location>
        <topology evidence="1">Multi-pass membrane protein</topology>
    </subcellularLocation>
</comment>
<evidence type="ECO:0000313" key="8">
    <source>
        <dbReference type="Proteomes" id="UP000298714"/>
    </source>
</evidence>
<evidence type="ECO:0000256" key="5">
    <source>
        <dbReference type="SAM" id="Phobius"/>
    </source>
</evidence>
<dbReference type="InterPro" id="IPR011527">
    <property type="entry name" value="ABC1_TM_dom"/>
</dbReference>
<dbReference type="PROSITE" id="PS50929">
    <property type="entry name" value="ABC_TM1F"/>
    <property type="match status" value="1"/>
</dbReference>
<accession>A0A4D7C6K6</accession>
<keyword evidence="2 5" id="KW-0812">Transmembrane</keyword>